<feature type="region of interest" description="Disordered" evidence="10">
    <location>
        <begin position="317"/>
        <end position="388"/>
    </location>
</feature>
<comment type="similarity">
    <text evidence="2">Belongs to the peptidase M43B family.</text>
</comment>
<keyword evidence="7" id="KW-0862">Zinc</keyword>
<organism evidence="13 14">
    <name type="scientific">Conoideocrella luteorostrata</name>
    <dbReference type="NCBI Taxonomy" id="1105319"/>
    <lineage>
        <taxon>Eukaryota</taxon>
        <taxon>Fungi</taxon>
        <taxon>Dikarya</taxon>
        <taxon>Ascomycota</taxon>
        <taxon>Pezizomycotina</taxon>
        <taxon>Sordariomycetes</taxon>
        <taxon>Hypocreomycetidae</taxon>
        <taxon>Hypocreales</taxon>
        <taxon>Clavicipitaceae</taxon>
        <taxon>Conoideocrella</taxon>
    </lineage>
</organism>
<keyword evidence="9" id="KW-1015">Disulfide bond</keyword>
<comment type="function">
    <text evidence="1">Secreted metalloproteinase that allows assimilation of proteinaceous substrates.</text>
</comment>
<evidence type="ECO:0000256" key="11">
    <source>
        <dbReference type="SAM" id="SignalP"/>
    </source>
</evidence>
<gene>
    <name evidence="13" type="ORF">QQS21_005413</name>
</gene>
<dbReference type="GO" id="GO:0008237">
    <property type="term" value="F:metallopeptidase activity"/>
    <property type="evidence" value="ECO:0007669"/>
    <property type="project" value="UniProtKB-KW"/>
</dbReference>
<dbReference type="InterPro" id="IPR008754">
    <property type="entry name" value="Peptidase_M43"/>
</dbReference>
<dbReference type="GO" id="GO:0006508">
    <property type="term" value="P:proteolysis"/>
    <property type="evidence" value="ECO:0007669"/>
    <property type="project" value="UniProtKB-KW"/>
</dbReference>
<evidence type="ECO:0000256" key="7">
    <source>
        <dbReference type="ARBA" id="ARBA00022833"/>
    </source>
</evidence>
<name>A0AAJ0FZ23_9HYPO</name>
<keyword evidence="3" id="KW-0645">Protease</keyword>
<dbReference type="PANTHER" id="PTHR47466:SF1">
    <property type="entry name" value="METALLOPROTEASE MEP1 (AFU_ORTHOLOGUE AFUA_1G07730)-RELATED"/>
    <property type="match status" value="1"/>
</dbReference>
<sequence length="451" mass="49816">MLPQALVWSSLLAAAAAVGTVKNATIFGCGTPSPNEEFHQITRRFAEQEMRMSSLTQKRETFKVKVYVNVIHGGKTAESGYLPVRYDLCRVFQHAHLLHDMWLIFDFTFQEDAIRMQINQTNKHFASAGFHFTITGKIRYIPNQKWAFHQDEHAMKHQLKRGGYGDLNLYFLAKLTSPNDPGGQSSTILGSCYLPIELPIGYDFKLDGCSIISQSVPNSGSHSYFESDTPVTHEIGHWLGLLHTFEEGCGGEGDKIDDTPAQKGPTWGCPKGHDIPNSCGKGLDPVDNYMDYASHPCPVKFTEGQIRRMHNMWRDLRQGKHSGDDGDGNPGENGHDKPDGNWDGNWDGNGNWNGNGDGDGNGNGIDNGSDGGHHGPERPIDQNCDCFGVTKGGHGTPLPAHPYPPRPNGRHGVIPNVPGFRPPSEWYPYPFLSRGSDGLYYPVYPPTSNTD</sequence>
<feature type="compositionally biased region" description="Low complexity" evidence="10">
    <location>
        <begin position="341"/>
        <end position="350"/>
    </location>
</feature>
<evidence type="ECO:0000313" key="13">
    <source>
        <dbReference type="EMBL" id="KAK2599151.1"/>
    </source>
</evidence>
<keyword evidence="14" id="KW-1185">Reference proteome</keyword>
<evidence type="ECO:0000259" key="12">
    <source>
        <dbReference type="Pfam" id="PF05572"/>
    </source>
</evidence>
<dbReference type="EMBL" id="JASWJB010000089">
    <property type="protein sequence ID" value="KAK2599151.1"/>
    <property type="molecule type" value="Genomic_DNA"/>
</dbReference>
<feature type="compositionally biased region" description="Gly residues" evidence="10">
    <location>
        <begin position="351"/>
        <end position="365"/>
    </location>
</feature>
<evidence type="ECO:0000313" key="14">
    <source>
        <dbReference type="Proteomes" id="UP001251528"/>
    </source>
</evidence>
<feature type="domain" description="Peptidase M43 pregnancy-associated plasma-A" evidence="12">
    <location>
        <begin position="227"/>
        <end position="312"/>
    </location>
</feature>
<dbReference type="PANTHER" id="PTHR47466">
    <property type="match status" value="1"/>
</dbReference>
<feature type="compositionally biased region" description="Basic and acidic residues" evidence="10">
    <location>
        <begin position="371"/>
        <end position="380"/>
    </location>
</feature>
<evidence type="ECO:0000256" key="5">
    <source>
        <dbReference type="ARBA" id="ARBA00022729"/>
    </source>
</evidence>
<evidence type="ECO:0000256" key="8">
    <source>
        <dbReference type="ARBA" id="ARBA00023049"/>
    </source>
</evidence>
<dbReference type="CDD" id="cd04275">
    <property type="entry name" value="ZnMc_pappalysin_like"/>
    <property type="match status" value="1"/>
</dbReference>
<dbReference type="Proteomes" id="UP001251528">
    <property type="component" value="Unassembled WGS sequence"/>
</dbReference>
<dbReference type="InterPro" id="IPR024079">
    <property type="entry name" value="MetalloPept_cat_dom_sf"/>
</dbReference>
<keyword evidence="4" id="KW-0479">Metal-binding</keyword>
<keyword evidence="5 11" id="KW-0732">Signal</keyword>
<evidence type="ECO:0000256" key="4">
    <source>
        <dbReference type="ARBA" id="ARBA00022723"/>
    </source>
</evidence>
<evidence type="ECO:0000256" key="2">
    <source>
        <dbReference type="ARBA" id="ARBA00008721"/>
    </source>
</evidence>
<dbReference type="Pfam" id="PF05572">
    <property type="entry name" value="Peptidase_M43"/>
    <property type="match status" value="1"/>
</dbReference>
<dbReference type="AlphaFoldDB" id="A0AAJ0FZ23"/>
<comment type="caution">
    <text evidence="13">The sequence shown here is derived from an EMBL/GenBank/DDBJ whole genome shotgun (WGS) entry which is preliminary data.</text>
</comment>
<evidence type="ECO:0000256" key="10">
    <source>
        <dbReference type="SAM" id="MobiDB-lite"/>
    </source>
</evidence>
<dbReference type="GO" id="GO:0046872">
    <property type="term" value="F:metal ion binding"/>
    <property type="evidence" value="ECO:0007669"/>
    <property type="project" value="UniProtKB-KW"/>
</dbReference>
<feature type="region of interest" description="Disordered" evidence="10">
    <location>
        <begin position="397"/>
        <end position="416"/>
    </location>
</feature>
<keyword evidence="8" id="KW-0482">Metalloprotease</keyword>
<protein>
    <recommendedName>
        <fullName evidence="12">Peptidase M43 pregnancy-associated plasma-A domain-containing protein</fullName>
    </recommendedName>
</protein>
<proteinExistence type="inferred from homology"/>
<evidence type="ECO:0000256" key="6">
    <source>
        <dbReference type="ARBA" id="ARBA00022801"/>
    </source>
</evidence>
<accession>A0AAJ0FZ23</accession>
<feature type="signal peptide" evidence="11">
    <location>
        <begin position="1"/>
        <end position="17"/>
    </location>
</feature>
<evidence type="ECO:0000256" key="1">
    <source>
        <dbReference type="ARBA" id="ARBA00003174"/>
    </source>
</evidence>
<keyword evidence="6" id="KW-0378">Hydrolase</keyword>
<evidence type="ECO:0000256" key="3">
    <source>
        <dbReference type="ARBA" id="ARBA00022670"/>
    </source>
</evidence>
<feature type="chain" id="PRO_5042526534" description="Peptidase M43 pregnancy-associated plasma-A domain-containing protein" evidence="11">
    <location>
        <begin position="18"/>
        <end position="451"/>
    </location>
</feature>
<reference evidence="13" key="1">
    <citation type="submission" date="2023-06" db="EMBL/GenBank/DDBJ databases">
        <title>Conoideocrella luteorostrata (Hypocreales: Clavicipitaceae), a potential biocontrol fungus for elongate hemlock scale in United States Christmas tree production areas.</title>
        <authorList>
            <person name="Barrett H."/>
            <person name="Lovett B."/>
            <person name="Macias A.M."/>
            <person name="Stajich J.E."/>
            <person name="Kasson M.T."/>
        </authorList>
    </citation>
    <scope>NUCLEOTIDE SEQUENCE</scope>
    <source>
        <strain evidence="13">ARSEF 14590</strain>
    </source>
</reference>
<dbReference type="SUPFAM" id="SSF55486">
    <property type="entry name" value="Metalloproteases ('zincins'), catalytic domain"/>
    <property type="match status" value="1"/>
</dbReference>
<evidence type="ECO:0000256" key="9">
    <source>
        <dbReference type="ARBA" id="ARBA00023157"/>
    </source>
</evidence>
<dbReference type="Gene3D" id="3.40.390.10">
    <property type="entry name" value="Collagenase (Catalytic Domain)"/>
    <property type="match status" value="1"/>
</dbReference>